<dbReference type="EMBL" id="JBHTBR010000004">
    <property type="protein sequence ID" value="MFC7291451.1"/>
    <property type="molecule type" value="Genomic_DNA"/>
</dbReference>
<dbReference type="Pfam" id="PF11172">
    <property type="entry name" value="DUF2959"/>
    <property type="match status" value="1"/>
</dbReference>
<feature type="chain" id="PRO_5045221334" evidence="2">
    <location>
        <begin position="29"/>
        <end position="223"/>
    </location>
</feature>
<comment type="caution">
    <text evidence="3">The sequence shown here is derived from an EMBL/GenBank/DDBJ whole genome shotgun (WGS) entry which is preliminary data.</text>
</comment>
<reference evidence="4" key="1">
    <citation type="journal article" date="2019" name="Int. J. Syst. Evol. Microbiol.">
        <title>The Global Catalogue of Microorganisms (GCM) 10K type strain sequencing project: providing services to taxonomists for standard genome sequencing and annotation.</title>
        <authorList>
            <consortium name="The Broad Institute Genomics Platform"/>
            <consortium name="The Broad Institute Genome Sequencing Center for Infectious Disease"/>
            <person name="Wu L."/>
            <person name="Ma J."/>
        </authorList>
    </citation>
    <scope>NUCLEOTIDE SEQUENCE [LARGE SCALE GENOMIC DNA]</scope>
    <source>
        <strain evidence="4">CCUG 51308</strain>
    </source>
</reference>
<keyword evidence="1" id="KW-0175">Coiled coil</keyword>
<evidence type="ECO:0000256" key="1">
    <source>
        <dbReference type="SAM" id="Coils"/>
    </source>
</evidence>
<evidence type="ECO:0000313" key="4">
    <source>
        <dbReference type="Proteomes" id="UP001596492"/>
    </source>
</evidence>
<accession>A0ABW2IKN5</accession>
<gene>
    <name evidence="3" type="ORF">ACFQS8_07485</name>
</gene>
<proteinExistence type="predicted"/>
<protein>
    <submittedName>
        <fullName evidence="3">DUF2959 domain-containing protein</fullName>
    </submittedName>
</protein>
<feature type="coiled-coil region" evidence="1">
    <location>
        <begin position="77"/>
        <end position="159"/>
    </location>
</feature>
<name>A0ABW2IKN5_9PROT</name>
<evidence type="ECO:0000313" key="3">
    <source>
        <dbReference type="EMBL" id="MFC7291451.1"/>
    </source>
</evidence>
<dbReference type="InterPro" id="IPR021342">
    <property type="entry name" value="DUF2959"/>
</dbReference>
<feature type="signal peptide" evidence="2">
    <location>
        <begin position="1"/>
        <end position="28"/>
    </location>
</feature>
<keyword evidence="2" id="KW-0732">Signal</keyword>
<organism evidence="3 4">
    <name type="scientific">Hirschia litorea</name>
    <dbReference type="NCBI Taxonomy" id="1199156"/>
    <lineage>
        <taxon>Bacteria</taxon>
        <taxon>Pseudomonadati</taxon>
        <taxon>Pseudomonadota</taxon>
        <taxon>Alphaproteobacteria</taxon>
        <taxon>Hyphomonadales</taxon>
        <taxon>Hyphomonadaceae</taxon>
        <taxon>Hirschia</taxon>
    </lineage>
</organism>
<sequence>MSRKSALRAALLTATILVTPAISGCASAYYGAMESFGMEKRDLLVERVVKAASAQEDAKEEFVSALDAFKAVVDVDGGELEATYNRLNASYESAEKEAERVRTRVKDVQIVSKDLFKEWRKELDQYSSASLRSSSERQLVETEQRYEELERRMLKASASMDPVLNVFKDRVLFLKHNLNSRAIASLEGEAAQIETDVSALIADMERSIAEADAFIKDMRGETA</sequence>
<dbReference type="RefSeq" id="WP_382166681.1">
    <property type="nucleotide sequence ID" value="NZ_JBHTBR010000004.1"/>
</dbReference>
<keyword evidence="4" id="KW-1185">Reference proteome</keyword>
<dbReference type="Proteomes" id="UP001596492">
    <property type="component" value="Unassembled WGS sequence"/>
</dbReference>
<evidence type="ECO:0000256" key="2">
    <source>
        <dbReference type="SAM" id="SignalP"/>
    </source>
</evidence>
<dbReference type="PROSITE" id="PS51257">
    <property type="entry name" value="PROKAR_LIPOPROTEIN"/>
    <property type="match status" value="1"/>
</dbReference>